<organism evidence="10 11">
    <name type="scientific">Claviceps africana</name>
    <dbReference type="NCBI Taxonomy" id="83212"/>
    <lineage>
        <taxon>Eukaryota</taxon>
        <taxon>Fungi</taxon>
        <taxon>Dikarya</taxon>
        <taxon>Ascomycota</taxon>
        <taxon>Pezizomycotina</taxon>
        <taxon>Sordariomycetes</taxon>
        <taxon>Hypocreomycetidae</taxon>
        <taxon>Hypocreales</taxon>
        <taxon>Clavicipitaceae</taxon>
        <taxon>Claviceps</taxon>
    </lineage>
</organism>
<evidence type="ECO:0000313" key="11">
    <source>
        <dbReference type="Proteomes" id="UP000811619"/>
    </source>
</evidence>
<keyword evidence="3" id="KW-0813">Transport</keyword>
<evidence type="ECO:0000256" key="5">
    <source>
        <dbReference type="ARBA" id="ARBA00022856"/>
    </source>
</evidence>
<gene>
    <name evidence="10" type="ORF">E4U42_001012</name>
</gene>
<dbReference type="GO" id="GO:0015031">
    <property type="term" value="P:protein transport"/>
    <property type="evidence" value="ECO:0007669"/>
    <property type="project" value="UniProtKB-KW"/>
</dbReference>
<evidence type="ECO:0000256" key="1">
    <source>
        <dbReference type="ARBA" id="ARBA00004141"/>
    </source>
</evidence>
<evidence type="ECO:0008006" key="12">
    <source>
        <dbReference type="Google" id="ProtNLM"/>
    </source>
</evidence>
<comment type="subcellular location">
    <subcellularLocation>
        <location evidence="1">Membrane</location>
        <topology evidence="1">Multi-pass membrane protein</topology>
    </subcellularLocation>
</comment>
<dbReference type="GO" id="GO:0035673">
    <property type="term" value="F:oligopeptide transmembrane transporter activity"/>
    <property type="evidence" value="ECO:0007669"/>
    <property type="project" value="InterPro"/>
</dbReference>
<keyword evidence="5" id="KW-0571">Peptide transport</keyword>
<keyword evidence="11" id="KW-1185">Reference proteome</keyword>
<accession>A0A8K0IZJ0</accession>
<dbReference type="EMBL" id="SRPY01001295">
    <property type="protein sequence ID" value="KAG5913557.1"/>
    <property type="molecule type" value="Genomic_DNA"/>
</dbReference>
<reference evidence="10" key="1">
    <citation type="journal article" date="2020" name="bioRxiv">
        <title>Whole genome comparisons of ergot fungi reveals the divergence and evolution of species within the genus Claviceps are the result of varying mechanisms driving genome evolution and host range expansion.</title>
        <authorList>
            <person name="Wyka S.A."/>
            <person name="Mondo S.J."/>
            <person name="Liu M."/>
            <person name="Dettman J."/>
            <person name="Nalam V."/>
            <person name="Broders K.D."/>
        </authorList>
    </citation>
    <scope>NUCLEOTIDE SEQUENCE</scope>
    <source>
        <strain evidence="10">CCC 489</strain>
    </source>
</reference>
<evidence type="ECO:0000256" key="3">
    <source>
        <dbReference type="ARBA" id="ARBA00022448"/>
    </source>
</evidence>
<keyword evidence="4 9" id="KW-0812">Transmembrane</keyword>
<dbReference type="AlphaFoldDB" id="A0A8K0IZJ0"/>
<dbReference type="GO" id="GO:0016020">
    <property type="term" value="C:membrane"/>
    <property type="evidence" value="ECO:0007669"/>
    <property type="project" value="UniProtKB-SubCell"/>
</dbReference>
<protein>
    <recommendedName>
        <fullName evidence="12">Sexual differentiation process protein isp4</fullName>
    </recommendedName>
</protein>
<evidence type="ECO:0000256" key="6">
    <source>
        <dbReference type="ARBA" id="ARBA00022927"/>
    </source>
</evidence>
<keyword evidence="8 9" id="KW-0472">Membrane</keyword>
<evidence type="ECO:0000256" key="7">
    <source>
        <dbReference type="ARBA" id="ARBA00022989"/>
    </source>
</evidence>
<name>A0A8K0IZJ0_9HYPO</name>
<dbReference type="Proteomes" id="UP000811619">
    <property type="component" value="Unassembled WGS sequence"/>
</dbReference>
<evidence type="ECO:0000256" key="4">
    <source>
        <dbReference type="ARBA" id="ARBA00022692"/>
    </source>
</evidence>
<feature type="transmembrane region" description="Helical" evidence="9">
    <location>
        <begin position="262"/>
        <end position="280"/>
    </location>
</feature>
<evidence type="ECO:0000313" key="10">
    <source>
        <dbReference type="EMBL" id="KAG5913557.1"/>
    </source>
</evidence>
<keyword evidence="7 9" id="KW-1133">Transmembrane helix</keyword>
<feature type="transmembrane region" description="Helical" evidence="9">
    <location>
        <begin position="413"/>
        <end position="435"/>
    </location>
</feature>
<proteinExistence type="inferred from homology"/>
<sequence>MEMEMEMQMQMAKPNVEQSQAFGKSRVFAAVDGTFSQAITGRIKTVQDHSNVTEDDVLEAEEMASSMSLEHLNAVMENVRDVHDGDPNFPHLTMQKIRDFLGVRENPDRHKSLIHGMKVEAALMTQNSPYAEVRAVTKNHDDPAMPVSTVRAWAIGLVFCCSFAFANQFLPIRQPPILLDGNATQLLAYPVGKAWERWMPRIDVRIPFTKHAINWNPGRFNKKEHMLIVLMVNASQGLPFCQEIVCAQVLPQLSKQRDFRSFSYIFLNALSTSCLAYGLAGLTRRFLVYPSYCIWHQSLGTIALNTALHNETDHSPHSEGIHPIEGLPGLIHNVSRRVVFVVSFLAMFVYSWLPQFSFRALQYFSWMTWFAPRNVHLNVLTGMQNGLGLFNPFPTFDWTVISSVLTDPLTIPALYTFNFAGGMFMTGLIILGVWYTNTWNTGYLPVVRDAISRDGIFDHFGLPYEVPRVLDGKGNLDLGRYSNYSAVYMSAGKSLSYGMSFALYSALVTHMILQHRSQLKTGLKNVARGLGWRGSRANCPGKRVDDNMRGMKAEDEDVDVNNRLMAAYPKGTYQYVLVSHPVALCIQN</sequence>
<dbReference type="OrthoDB" id="9986677at2759"/>
<evidence type="ECO:0000256" key="9">
    <source>
        <dbReference type="SAM" id="Phobius"/>
    </source>
</evidence>
<dbReference type="InterPro" id="IPR004648">
    <property type="entry name" value="Oligpept_transpt"/>
</dbReference>
<feature type="transmembrane region" description="Helical" evidence="9">
    <location>
        <begin position="334"/>
        <end position="353"/>
    </location>
</feature>
<keyword evidence="6" id="KW-0653">Protein transport</keyword>
<evidence type="ECO:0000256" key="2">
    <source>
        <dbReference type="ARBA" id="ARBA00008807"/>
    </source>
</evidence>
<dbReference type="PANTHER" id="PTHR22601">
    <property type="entry name" value="ISP4 LIKE PROTEIN"/>
    <property type="match status" value="1"/>
</dbReference>
<dbReference type="Pfam" id="PF03169">
    <property type="entry name" value="OPT"/>
    <property type="match status" value="1"/>
</dbReference>
<dbReference type="InterPro" id="IPR004813">
    <property type="entry name" value="OPT"/>
</dbReference>
<comment type="similarity">
    <text evidence="2">Belongs to the oligopeptide OPT transporter family.</text>
</comment>
<comment type="caution">
    <text evidence="10">The sequence shown here is derived from an EMBL/GenBank/DDBJ whole genome shotgun (WGS) entry which is preliminary data.</text>
</comment>
<evidence type="ECO:0000256" key="8">
    <source>
        <dbReference type="ARBA" id="ARBA00023136"/>
    </source>
</evidence>
<dbReference type="NCBIfam" id="TIGR00728">
    <property type="entry name" value="OPT_sfam"/>
    <property type="match status" value="1"/>
</dbReference>